<keyword evidence="5 8" id="KW-0808">Transferase</keyword>
<proteinExistence type="inferred from homology"/>
<dbReference type="PRINTS" id="PR00151">
    <property type="entry name" value="PORPHBDMNASE"/>
</dbReference>
<dbReference type="Pfam" id="PF01379">
    <property type="entry name" value="Porphobil_deam"/>
    <property type="match status" value="1"/>
</dbReference>
<evidence type="ECO:0000256" key="3">
    <source>
        <dbReference type="ARBA" id="ARBA00005638"/>
    </source>
</evidence>
<evidence type="ECO:0000259" key="9">
    <source>
        <dbReference type="Pfam" id="PF01379"/>
    </source>
</evidence>
<reference evidence="11" key="1">
    <citation type="submission" date="2022-08" db="EMBL/GenBank/DDBJ databases">
        <title>Nisaea acidiphila sp. nov., isolated from a marine algal debris and emended description of the genus Nisaea Urios et al. 2008.</title>
        <authorList>
            <person name="Kwon K."/>
        </authorList>
    </citation>
    <scope>NUCLEOTIDE SEQUENCE</scope>
    <source>
        <strain evidence="11">MEBiC11861</strain>
    </source>
</reference>
<dbReference type="InterPro" id="IPR022417">
    <property type="entry name" value="Porphobilin_deaminase_N"/>
</dbReference>
<evidence type="ECO:0000313" key="12">
    <source>
        <dbReference type="Proteomes" id="UP001060336"/>
    </source>
</evidence>
<dbReference type="AlphaFoldDB" id="A0A9J7AMX5"/>
<feature type="domain" description="Porphobilinogen deaminase C-terminal" evidence="10">
    <location>
        <begin position="240"/>
        <end position="309"/>
    </location>
</feature>
<evidence type="ECO:0000256" key="8">
    <source>
        <dbReference type="HAMAP-Rule" id="MF_00260"/>
    </source>
</evidence>
<dbReference type="InterPro" id="IPR000860">
    <property type="entry name" value="HemC"/>
</dbReference>
<evidence type="ECO:0000256" key="7">
    <source>
        <dbReference type="ARBA" id="ARBA00048169"/>
    </source>
</evidence>
<dbReference type="PANTHER" id="PTHR11557:SF0">
    <property type="entry name" value="PORPHOBILINOGEN DEAMINASE"/>
    <property type="match status" value="1"/>
</dbReference>
<dbReference type="PANTHER" id="PTHR11557">
    <property type="entry name" value="PORPHOBILINOGEN DEAMINASE"/>
    <property type="match status" value="1"/>
</dbReference>
<comment type="subunit">
    <text evidence="4 8">Monomer.</text>
</comment>
<dbReference type="KEGG" id="naci:NUH88_13985"/>
<sequence>MEDQSKAEALIRLGTRGSKLALAQAYETKRRLGGAFPELAPDHAVEIVEIKTTGDKVQDRALAEIGGKGLFMKEIEAALLERRIDIAVHSTKDVETFLTEVTELAAILPREDPRDALVSPVAKTIDELPEGAVIGTASVRRAAQLLARRPDFKTILYRGNVQTRLRKLEEGVCDATLLAYAGLKRLDLADRATRVLEPEEMLPAVAQGAISVQCRSGLTDDDRRILDWVRAINDAESETRVRAERAMLARLDGSCRTPIGGLAELTGNGVLRLRGCLAAIDGSALYSAEATGPADDPETLGEAVGEELIAQAGPAYRV</sequence>
<dbReference type="Gene3D" id="3.30.160.40">
    <property type="entry name" value="Porphobilinogen deaminase, C-terminal domain"/>
    <property type="match status" value="1"/>
</dbReference>
<dbReference type="NCBIfam" id="TIGR00212">
    <property type="entry name" value="hemC"/>
    <property type="match status" value="1"/>
</dbReference>
<evidence type="ECO:0000256" key="2">
    <source>
        <dbReference type="ARBA" id="ARBA00004735"/>
    </source>
</evidence>
<evidence type="ECO:0000256" key="4">
    <source>
        <dbReference type="ARBA" id="ARBA00011245"/>
    </source>
</evidence>
<dbReference type="SUPFAM" id="SSF54782">
    <property type="entry name" value="Porphobilinogen deaminase (hydroxymethylbilane synthase), C-terminal domain"/>
    <property type="match status" value="1"/>
</dbReference>
<dbReference type="InterPro" id="IPR022418">
    <property type="entry name" value="Porphobilinogen_deaminase_C"/>
</dbReference>
<name>A0A9J7AMX5_9PROT</name>
<dbReference type="GO" id="GO:0004418">
    <property type="term" value="F:hydroxymethylbilane synthase activity"/>
    <property type="evidence" value="ECO:0007669"/>
    <property type="project" value="UniProtKB-UniRule"/>
</dbReference>
<dbReference type="HAMAP" id="MF_00260">
    <property type="entry name" value="Porphobil_deam"/>
    <property type="match status" value="1"/>
</dbReference>
<comment type="cofactor">
    <cofactor evidence="8">
        <name>dipyrromethane</name>
        <dbReference type="ChEBI" id="CHEBI:60342"/>
    </cofactor>
    <text evidence="8">Binds 1 dipyrromethane group covalently.</text>
</comment>
<dbReference type="GO" id="GO:0006782">
    <property type="term" value="P:protoporphyrinogen IX biosynthetic process"/>
    <property type="evidence" value="ECO:0007669"/>
    <property type="project" value="UniProtKB-UniRule"/>
</dbReference>
<comment type="similarity">
    <text evidence="3 8">Belongs to the HMBS family.</text>
</comment>
<dbReference type="Pfam" id="PF03900">
    <property type="entry name" value="Porphobil_deamC"/>
    <property type="match status" value="1"/>
</dbReference>
<feature type="domain" description="Porphobilinogen deaminase N-terminal" evidence="9">
    <location>
        <begin position="11"/>
        <end position="217"/>
    </location>
</feature>
<dbReference type="PROSITE" id="PS00533">
    <property type="entry name" value="PORPHOBILINOGEN_DEAM"/>
    <property type="match status" value="1"/>
</dbReference>
<accession>A0A9J7AMX5</accession>
<dbReference type="InterPro" id="IPR036803">
    <property type="entry name" value="Porphobilinogen_deaminase_C_sf"/>
</dbReference>
<dbReference type="Proteomes" id="UP001060336">
    <property type="component" value="Chromosome"/>
</dbReference>
<feature type="modified residue" description="S-(dipyrrolylmethanemethyl)cysteine" evidence="8">
    <location>
        <position position="255"/>
    </location>
</feature>
<dbReference type="FunFam" id="3.40.190.10:FF:000005">
    <property type="entry name" value="Porphobilinogen deaminase"/>
    <property type="match status" value="1"/>
</dbReference>
<gene>
    <name evidence="8 11" type="primary">hemC</name>
    <name evidence="11" type="ORF">NUH88_13985</name>
</gene>
<dbReference type="EC" id="2.5.1.61" evidence="8"/>
<protein>
    <recommendedName>
        <fullName evidence="8">Porphobilinogen deaminase</fullName>
        <shortName evidence="8">PBG</shortName>
        <ecNumber evidence="8">2.5.1.61</ecNumber>
    </recommendedName>
    <alternativeName>
        <fullName evidence="8">Hydroxymethylbilane synthase</fullName>
        <shortName evidence="8">HMBS</shortName>
    </alternativeName>
    <alternativeName>
        <fullName evidence="8">Pre-uroporphyrinogen synthase</fullName>
    </alternativeName>
</protein>
<evidence type="ECO:0000256" key="5">
    <source>
        <dbReference type="ARBA" id="ARBA00022679"/>
    </source>
</evidence>
<organism evidence="11 12">
    <name type="scientific">Nisaea acidiphila</name>
    <dbReference type="NCBI Taxonomy" id="1862145"/>
    <lineage>
        <taxon>Bacteria</taxon>
        <taxon>Pseudomonadati</taxon>
        <taxon>Pseudomonadota</taxon>
        <taxon>Alphaproteobacteria</taxon>
        <taxon>Rhodospirillales</taxon>
        <taxon>Thalassobaculaceae</taxon>
        <taxon>Nisaea</taxon>
    </lineage>
</organism>
<evidence type="ECO:0000259" key="10">
    <source>
        <dbReference type="Pfam" id="PF03900"/>
    </source>
</evidence>
<dbReference type="EMBL" id="CP102480">
    <property type="protein sequence ID" value="UUX48518.1"/>
    <property type="molecule type" value="Genomic_DNA"/>
</dbReference>
<evidence type="ECO:0000256" key="1">
    <source>
        <dbReference type="ARBA" id="ARBA00002869"/>
    </source>
</evidence>
<dbReference type="PIRSF" id="PIRSF001438">
    <property type="entry name" value="4pyrrol_synth_OHMeBilane_synth"/>
    <property type="match status" value="1"/>
</dbReference>
<dbReference type="GO" id="GO:0005737">
    <property type="term" value="C:cytoplasm"/>
    <property type="evidence" value="ECO:0007669"/>
    <property type="project" value="UniProtKB-UniRule"/>
</dbReference>
<evidence type="ECO:0000256" key="6">
    <source>
        <dbReference type="ARBA" id="ARBA00023244"/>
    </source>
</evidence>
<keyword evidence="6 8" id="KW-0627">Porphyrin biosynthesis</keyword>
<evidence type="ECO:0000313" key="11">
    <source>
        <dbReference type="EMBL" id="UUX48518.1"/>
    </source>
</evidence>
<dbReference type="InterPro" id="IPR022419">
    <property type="entry name" value="Porphobilin_deaminase_cofac_BS"/>
</dbReference>
<comment type="catalytic activity">
    <reaction evidence="7 8">
        <text>4 porphobilinogen + H2O = hydroxymethylbilane + 4 NH4(+)</text>
        <dbReference type="Rhea" id="RHEA:13185"/>
        <dbReference type="ChEBI" id="CHEBI:15377"/>
        <dbReference type="ChEBI" id="CHEBI:28938"/>
        <dbReference type="ChEBI" id="CHEBI:57845"/>
        <dbReference type="ChEBI" id="CHEBI:58126"/>
        <dbReference type="EC" id="2.5.1.61"/>
    </reaction>
</comment>
<comment type="miscellaneous">
    <text evidence="8">The porphobilinogen subunits are added to the dipyrromethane group.</text>
</comment>
<dbReference type="RefSeq" id="WP_257767025.1">
    <property type="nucleotide sequence ID" value="NZ_CP102480.1"/>
</dbReference>
<dbReference type="Gene3D" id="3.40.190.10">
    <property type="entry name" value="Periplasmic binding protein-like II"/>
    <property type="match status" value="2"/>
</dbReference>
<comment type="pathway">
    <text evidence="2">Porphyrin-containing compound metabolism; protoporphyrin-IX biosynthesis; coproporphyrinogen-III from 5-aminolevulinate: step 2/4.</text>
</comment>
<comment type="function">
    <text evidence="1 8">Tetrapolymerization of the monopyrrole PBG into the hydroxymethylbilane pre-uroporphyrinogen in several discrete steps.</text>
</comment>
<dbReference type="SUPFAM" id="SSF53850">
    <property type="entry name" value="Periplasmic binding protein-like II"/>
    <property type="match status" value="1"/>
</dbReference>
<keyword evidence="12" id="KW-1185">Reference proteome</keyword>